<dbReference type="GO" id="GO:0004813">
    <property type="term" value="F:alanine-tRNA ligase activity"/>
    <property type="evidence" value="ECO:0007669"/>
    <property type="project" value="UniProtKB-EC"/>
</dbReference>
<evidence type="ECO:0000256" key="11">
    <source>
        <dbReference type="ARBA" id="ARBA00023146"/>
    </source>
</evidence>
<dbReference type="PANTHER" id="PTHR11777:SF9">
    <property type="entry name" value="ALANINE--TRNA LIGASE, CYTOPLASMIC"/>
    <property type="match status" value="1"/>
</dbReference>
<evidence type="ECO:0000259" key="13">
    <source>
        <dbReference type="PROSITE" id="PS50860"/>
    </source>
</evidence>
<dbReference type="Pfam" id="PF01411">
    <property type="entry name" value="tRNA-synt_2c"/>
    <property type="match status" value="1"/>
</dbReference>
<dbReference type="PROSITE" id="PS50860">
    <property type="entry name" value="AA_TRNA_LIGASE_II_ALA"/>
    <property type="match status" value="1"/>
</dbReference>
<feature type="domain" description="Alanyl-transfer RNA synthetases family profile" evidence="13">
    <location>
        <begin position="11"/>
        <end position="704"/>
    </location>
</feature>
<dbReference type="PRINTS" id="PR00980">
    <property type="entry name" value="TRNASYNTHALA"/>
</dbReference>
<dbReference type="SUPFAM" id="SSF50447">
    <property type="entry name" value="Translation proteins"/>
    <property type="match status" value="1"/>
</dbReference>
<dbReference type="InterPro" id="IPR009000">
    <property type="entry name" value="Transl_B-barrel_sf"/>
</dbReference>
<accession>A0A381QPZ8</accession>
<dbReference type="InterPro" id="IPR023033">
    <property type="entry name" value="Ala_tRNA_ligase_euk/bac"/>
</dbReference>
<dbReference type="Gene3D" id="3.10.310.40">
    <property type="match status" value="1"/>
</dbReference>
<keyword evidence="5" id="KW-0820">tRNA-binding</keyword>
<dbReference type="GO" id="GO:0005829">
    <property type="term" value="C:cytosol"/>
    <property type="evidence" value="ECO:0007669"/>
    <property type="project" value="TreeGrafter"/>
</dbReference>
<dbReference type="GO" id="GO:0006419">
    <property type="term" value="P:alanyl-tRNA aminoacylation"/>
    <property type="evidence" value="ECO:0007669"/>
    <property type="project" value="InterPro"/>
</dbReference>
<evidence type="ECO:0000256" key="6">
    <source>
        <dbReference type="ARBA" id="ARBA00022598"/>
    </source>
</evidence>
<keyword evidence="9" id="KW-0694">RNA-binding</keyword>
<dbReference type="GO" id="GO:0002161">
    <property type="term" value="F:aminoacyl-tRNA deacylase activity"/>
    <property type="evidence" value="ECO:0007669"/>
    <property type="project" value="TreeGrafter"/>
</dbReference>
<evidence type="ECO:0000256" key="5">
    <source>
        <dbReference type="ARBA" id="ARBA00022555"/>
    </source>
</evidence>
<keyword evidence="11" id="KW-0030">Aminoacyl-tRNA synthetase</keyword>
<name>A0A381QPZ8_9ZZZZ</name>
<dbReference type="InterPro" id="IPR018165">
    <property type="entry name" value="Ala-tRNA-synth_IIc_core"/>
</dbReference>
<dbReference type="EMBL" id="UINC01001457">
    <property type="protein sequence ID" value="SUZ81150.1"/>
    <property type="molecule type" value="Genomic_DNA"/>
</dbReference>
<evidence type="ECO:0000256" key="4">
    <source>
        <dbReference type="ARBA" id="ARBA00017959"/>
    </source>
</evidence>
<dbReference type="CDD" id="cd00673">
    <property type="entry name" value="AlaRS_core"/>
    <property type="match status" value="1"/>
</dbReference>
<evidence type="ECO:0000256" key="10">
    <source>
        <dbReference type="ARBA" id="ARBA00022917"/>
    </source>
</evidence>
<dbReference type="InterPro" id="IPR018163">
    <property type="entry name" value="Thr/Ala-tRNA-synth_IIc_edit"/>
</dbReference>
<dbReference type="InterPro" id="IPR002318">
    <property type="entry name" value="Ala-tRNA-lgiase_IIc"/>
</dbReference>
<dbReference type="GO" id="GO:0005524">
    <property type="term" value="F:ATP binding"/>
    <property type="evidence" value="ECO:0007669"/>
    <property type="project" value="UniProtKB-KW"/>
</dbReference>
<dbReference type="FunFam" id="3.30.930.10:FF:000004">
    <property type="entry name" value="Alanine--tRNA ligase"/>
    <property type="match status" value="1"/>
</dbReference>
<evidence type="ECO:0000256" key="2">
    <source>
        <dbReference type="ARBA" id="ARBA00008226"/>
    </source>
</evidence>
<evidence type="ECO:0000256" key="8">
    <source>
        <dbReference type="ARBA" id="ARBA00022840"/>
    </source>
</evidence>
<keyword evidence="7" id="KW-0547">Nucleotide-binding</keyword>
<dbReference type="SUPFAM" id="SSF55186">
    <property type="entry name" value="ThrRS/AlaRS common domain"/>
    <property type="match status" value="1"/>
</dbReference>
<dbReference type="PANTHER" id="PTHR11777">
    <property type="entry name" value="ALANYL-TRNA SYNTHETASE"/>
    <property type="match status" value="1"/>
</dbReference>
<evidence type="ECO:0000256" key="1">
    <source>
        <dbReference type="ARBA" id="ARBA00001947"/>
    </source>
</evidence>
<dbReference type="EC" id="6.1.1.7" evidence="3"/>
<dbReference type="InterPro" id="IPR050058">
    <property type="entry name" value="Ala-tRNA_ligase"/>
</dbReference>
<dbReference type="SUPFAM" id="SSF55681">
    <property type="entry name" value="Class II aaRS and biotin synthetases"/>
    <property type="match status" value="1"/>
</dbReference>
<comment type="cofactor">
    <cofactor evidence="1">
        <name>Zn(2+)</name>
        <dbReference type="ChEBI" id="CHEBI:29105"/>
    </cofactor>
</comment>
<dbReference type="Gene3D" id="3.30.930.10">
    <property type="entry name" value="Bira Bifunctional Protein, Domain 2"/>
    <property type="match status" value="1"/>
</dbReference>
<dbReference type="InterPro" id="IPR045864">
    <property type="entry name" value="aa-tRNA-synth_II/BPL/LPL"/>
</dbReference>
<keyword evidence="10" id="KW-0648">Protein biosynthesis</keyword>
<dbReference type="AlphaFoldDB" id="A0A381QPZ8"/>
<dbReference type="Gene3D" id="6.10.250.550">
    <property type="match status" value="1"/>
</dbReference>
<evidence type="ECO:0000313" key="14">
    <source>
        <dbReference type="EMBL" id="SUZ81150.1"/>
    </source>
</evidence>
<evidence type="ECO:0000256" key="9">
    <source>
        <dbReference type="ARBA" id="ARBA00022884"/>
    </source>
</evidence>
<keyword evidence="12" id="KW-0175">Coiled coil</keyword>
<dbReference type="Gene3D" id="2.40.30.130">
    <property type="match status" value="1"/>
</dbReference>
<dbReference type="SUPFAM" id="SSF101353">
    <property type="entry name" value="Putative anticodon-binding domain of alanyl-tRNA synthetase (AlaRS)"/>
    <property type="match status" value="1"/>
</dbReference>
<dbReference type="GO" id="GO:0000049">
    <property type="term" value="F:tRNA binding"/>
    <property type="evidence" value="ECO:0007669"/>
    <property type="project" value="UniProtKB-KW"/>
</dbReference>
<feature type="coiled-coil region" evidence="12">
    <location>
        <begin position="727"/>
        <end position="754"/>
    </location>
</feature>
<dbReference type="Gene3D" id="3.30.54.20">
    <property type="match status" value="1"/>
</dbReference>
<dbReference type="FunFam" id="3.30.980.10:FF:000004">
    <property type="entry name" value="Alanine--tRNA ligase, cytoplasmic"/>
    <property type="match status" value="1"/>
</dbReference>
<dbReference type="SMART" id="SM00863">
    <property type="entry name" value="tRNA_SAD"/>
    <property type="match status" value="1"/>
</dbReference>
<evidence type="ECO:0000256" key="3">
    <source>
        <dbReference type="ARBA" id="ARBA00013168"/>
    </source>
</evidence>
<gene>
    <name evidence="14" type="ORF">METZ01_LOCUS34004</name>
</gene>
<reference evidence="14" key="1">
    <citation type="submission" date="2018-05" db="EMBL/GenBank/DDBJ databases">
        <authorList>
            <person name="Lanie J.A."/>
            <person name="Ng W.-L."/>
            <person name="Kazmierczak K.M."/>
            <person name="Andrzejewski T.M."/>
            <person name="Davidsen T.M."/>
            <person name="Wayne K.J."/>
            <person name="Tettelin H."/>
            <person name="Glass J.I."/>
            <person name="Rusch D."/>
            <person name="Podicherti R."/>
            <person name="Tsui H.-C.T."/>
            <person name="Winkler M.E."/>
        </authorList>
    </citation>
    <scope>NUCLEOTIDE SEQUENCE</scope>
</reference>
<sequence>MTARPVPEDLLTANGLRRAFVDFFVANGHHHEASGSLLPHDPTLLFTVAGMVPFKPYFVGEQPAPWPRAVTVQKCLRAGGKHNDLDEVGRTLRHLTFFEMMGNFSFGDYFKSEACAFAWEFVTDHLGLDPERLWVTVHVSDAEAEAIWRDEVGVPAERIQRLDEDNYWRMADTGPCGPCSEIFWDKGPDFGDDGGPAHGGDERFIEIWNLVFMQFEQHEGGSMTPLPAPSIDTGAGLERILSVLGGVDSVWETDEFTRLLARIGEISGVSHGSDDRTDVSQRILADHARSSTFLISDGAFPSNEDRGYVLRRIVRRAIRHAWLLGVEDQIMPQLVDSVVEIMGPDYPELVRNHAFIRDVLDREELRFRETLRVGLSILDDALDDLADGERLTGDVAFKLHDTYGFPLELTEEITAERSVEVDLDGFRTAMADQQQRARSARKDVAASAVAGDLRAVLEANGATEFVGRDVDEVEATVLFAEGDLVVLDRTPFYAEAGGQVGDTGTLEYGSGTTRVLDTTLALDGLHQHRVDASDGVPAAGQTVRAVIDADRRAAIRRNHTGTHLLHSALRRVLGDHVKQQGSHVGPDRLRFDFSHFEAMTPEQVAAVEDLANADVLANPACRHYETTRDGAEEAGAIAFFGDKYGDVVRVLEAGPNSTELCGGTHVAALGDIGPIKIVAEGSIGSNIRRLEAITGTGPIDRLRDAEATLDRAAEMIGVPVDDVLDGIQKRLGEVKALRRELESWKRQAALGRADELAASATDGVVAGLVDGIDRDGLRDLAVAIRDRDGVRAVVLGTAPEGGGAILVAAVSGDSGLDAGALVAEAARTIGGGGRSNPDVTLVGGKAPEHLADALEQARAAAHAG</sequence>
<evidence type="ECO:0000256" key="12">
    <source>
        <dbReference type="SAM" id="Coils"/>
    </source>
</evidence>
<dbReference type="InterPro" id="IPR018164">
    <property type="entry name" value="Ala-tRNA-synth_IIc_N"/>
</dbReference>
<evidence type="ECO:0000256" key="7">
    <source>
        <dbReference type="ARBA" id="ARBA00022741"/>
    </source>
</evidence>
<organism evidence="14">
    <name type="scientific">marine metagenome</name>
    <dbReference type="NCBI Taxonomy" id="408172"/>
    <lineage>
        <taxon>unclassified sequences</taxon>
        <taxon>metagenomes</taxon>
        <taxon>ecological metagenomes</taxon>
    </lineage>
</organism>
<dbReference type="InterPro" id="IPR018162">
    <property type="entry name" value="Ala-tRNA-ligase_IIc_anticod-bd"/>
</dbReference>
<dbReference type="InterPro" id="IPR012947">
    <property type="entry name" value="tRNA_SAD"/>
</dbReference>
<dbReference type="Pfam" id="PF07973">
    <property type="entry name" value="tRNA_SAD"/>
    <property type="match status" value="1"/>
</dbReference>
<dbReference type="HAMAP" id="MF_00036_B">
    <property type="entry name" value="Ala_tRNA_synth_B"/>
    <property type="match status" value="1"/>
</dbReference>
<proteinExistence type="inferred from homology"/>
<dbReference type="NCBIfam" id="TIGR00344">
    <property type="entry name" value="alaS"/>
    <property type="match status" value="1"/>
</dbReference>
<comment type="similarity">
    <text evidence="2">Belongs to the class-II aminoacyl-tRNA synthetase family.</text>
</comment>
<dbReference type="Gene3D" id="3.30.980.10">
    <property type="entry name" value="Threonyl-trna Synthetase, Chain A, domain 2"/>
    <property type="match status" value="1"/>
</dbReference>
<keyword evidence="6" id="KW-0436">Ligase</keyword>
<keyword evidence="8" id="KW-0067">ATP-binding</keyword>
<protein>
    <recommendedName>
        <fullName evidence="4">Alanine--tRNA ligase</fullName>
        <ecNumber evidence="3">6.1.1.7</ecNumber>
    </recommendedName>
</protein>